<sequence length="330" mass="37841">MAPELHKYGTDDGWHGIIKEGGMFPPEKDRYHLYIGLFCPFAHRANLVRYIKHLTDIIPLSVVLPYPKDGGGWRFPPSNDHYSGSTVDHLFGSKFLHEVYFKDDKDYKGKYSVPLLWDKKAGRIVNNESAELLRWLPTALNSILPPEIAKIDLYPEPLRAQIDDLSPWMQSDINTGVYKAGFARTQEDYEKGCIPLFVALNKLEAMLAKNGGPYVLGEKFTELDIRAYATVVRFDAVYVQHFKTNLGTIRHDYPVLNNWLKNLYWNVEGFKETTDFRHIKDNYTKSHGDINPLGITPMGPFPNVEEGYEEDWSKIKPGEVRHPAVLEAQK</sequence>
<dbReference type="SUPFAM" id="SSF47616">
    <property type="entry name" value="GST C-terminal domain-like"/>
    <property type="match status" value="1"/>
</dbReference>
<dbReference type="AlphaFoldDB" id="A0A6A6TP22"/>
<feature type="binding site" evidence="2">
    <location>
        <begin position="128"/>
        <end position="129"/>
    </location>
    <ligand>
        <name>glutathione</name>
        <dbReference type="ChEBI" id="CHEBI:57925"/>
    </ligand>
</feature>
<dbReference type="Pfam" id="PF13410">
    <property type="entry name" value="GST_C_2"/>
    <property type="match status" value="1"/>
</dbReference>
<feature type="site" description="Lowers pKa of active site Cys" evidence="3">
    <location>
        <position position="283"/>
    </location>
</feature>
<evidence type="ECO:0000256" key="3">
    <source>
        <dbReference type="PIRSR" id="PIRSR015753-3"/>
    </source>
</evidence>
<dbReference type="Proteomes" id="UP000799324">
    <property type="component" value="Unassembled WGS sequence"/>
</dbReference>
<protein>
    <recommendedName>
        <fullName evidence="4">GST N-terminal domain-containing protein</fullName>
    </recommendedName>
</protein>
<feature type="active site" description="Proton donor/acceptor" evidence="1">
    <location>
        <position position="178"/>
    </location>
</feature>
<evidence type="ECO:0000256" key="2">
    <source>
        <dbReference type="PIRSR" id="PIRSR015753-2"/>
    </source>
</evidence>
<dbReference type="Gene3D" id="3.40.30.10">
    <property type="entry name" value="Glutaredoxin"/>
    <property type="match status" value="1"/>
</dbReference>
<dbReference type="PANTHER" id="PTHR32419:SF23">
    <property type="entry name" value="GLUTATHIONE S-TRANSFERASE (EUROFUNG)"/>
    <property type="match status" value="1"/>
</dbReference>
<dbReference type="CDD" id="cd03190">
    <property type="entry name" value="GST_C_Omega_like"/>
    <property type="match status" value="1"/>
</dbReference>
<gene>
    <name evidence="5" type="ORF">K491DRAFT_589273</name>
</gene>
<feature type="binding site" evidence="2">
    <location>
        <begin position="110"/>
        <end position="113"/>
    </location>
    <ligand>
        <name>glutathione</name>
        <dbReference type="ChEBI" id="CHEBI:57925"/>
    </ligand>
</feature>
<dbReference type="OrthoDB" id="2309723at2759"/>
<feature type="domain" description="GST N-terminal" evidence="4">
    <location>
        <begin position="38"/>
        <end position="138"/>
    </location>
</feature>
<keyword evidence="6" id="KW-1185">Reference proteome</keyword>
<dbReference type="InterPro" id="IPR036282">
    <property type="entry name" value="Glutathione-S-Trfase_C_sf"/>
</dbReference>
<evidence type="ECO:0000256" key="1">
    <source>
        <dbReference type="PIRSR" id="PIRSR015753-1"/>
    </source>
</evidence>
<dbReference type="Pfam" id="PF13409">
    <property type="entry name" value="GST_N_2"/>
    <property type="match status" value="1"/>
</dbReference>
<dbReference type="GO" id="GO:0004364">
    <property type="term" value="F:glutathione transferase activity"/>
    <property type="evidence" value="ECO:0007669"/>
    <property type="project" value="InterPro"/>
</dbReference>
<dbReference type="SFLD" id="SFLDG01206">
    <property type="entry name" value="Xi.1"/>
    <property type="match status" value="1"/>
</dbReference>
<dbReference type="InterPro" id="IPR040079">
    <property type="entry name" value="Glutathione_S-Trfase"/>
</dbReference>
<dbReference type="InterPro" id="IPR047047">
    <property type="entry name" value="GST_Omega-like_C"/>
</dbReference>
<accession>A0A6A6TP22</accession>
<organism evidence="5 6">
    <name type="scientific">Lophiostoma macrostomum CBS 122681</name>
    <dbReference type="NCBI Taxonomy" id="1314788"/>
    <lineage>
        <taxon>Eukaryota</taxon>
        <taxon>Fungi</taxon>
        <taxon>Dikarya</taxon>
        <taxon>Ascomycota</taxon>
        <taxon>Pezizomycotina</taxon>
        <taxon>Dothideomycetes</taxon>
        <taxon>Pleosporomycetidae</taxon>
        <taxon>Pleosporales</taxon>
        <taxon>Lophiostomataceae</taxon>
        <taxon>Lophiostoma</taxon>
    </lineage>
</organism>
<dbReference type="InterPro" id="IPR016639">
    <property type="entry name" value="GST_Omega/GSH"/>
</dbReference>
<evidence type="ECO:0000259" key="4">
    <source>
        <dbReference type="Pfam" id="PF13409"/>
    </source>
</evidence>
<dbReference type="InterPro" id="IPR004045">
    <property type="entry name" value="Glutathione_S-Trfase_N"/>
</dbReference>
<dbReference type="Gene3D" id="1.20.1050.10">
    <property type="match status" value="1"/>
</dbReference>
<feature type="active site" description="Nucleophile" evidence="1">
    <location>
        <position position="39"/>
    </location>
</feature>
<dbReference type="SFLD" id="SFLDS00019">
    <property type="entry name" value="Glutathione_Transferase_(cytos"/>
    <property type="match status" value="1"/>
</dbReference>
<evidence type="ECO:0000313" key="6">
    <source>
        <dbReference type="Proteomes" id="UP000799324"/>
    </source>
</evidence>
<dbReference type="SUPFAM" id="SSF52833">
    <property type="entry name" value="Thioredoxin-like"/>
    <property type="match status" value="1"/>
</dbReference>
<dbReference type="SFLD" id="SFLDG01148">
    <property type="entry name" value="Xi_(cytGST)"/>
    <property type="match status" value="1"/>
</dbReference>
<feature type="site" description="Lowers pKa of active site Cys" evidence="3">
    <location>
        <position position="238"/>
    </location>
</feature>
<evidence type="ECO:0000313" key="5">
    <source>
        <dbReference type="EMBL" id="KAF2660344.1"/>
    </source>
</evidence>
<dbReference type="GO" id="GO:0005737">
    <property type="term" value="C:cytoplasm"/>
    <property type="evidence" value="ECO:0007669"/>
    <property type="project" value="TreeGrafter"/>
</dbReference>
<dbReference type="InterPro" id="IPR036249">
    <property type="entry name" value="Thioredoxin-like_sf"/>
</dbReference>
<feature type="binding site" evidence="2">
    <location>
        <position position="73"/>
    </location>
    <ligand>
        <name>glutathione</name>
        <dbReference type="ChEBI" id="CHEBI:57925"/>
    </ligand>
</feature>
<dbReference type="EMBL" id="MU004300">
    <property type="protein sequence ID" value="KAF2660344.1"/>
    <property type="molecule type" value="Genomic_DNA"/>
</dbReference>
<dbReference type="PANTHER" id="PTHR32419">
    <property type="entry name" value="GLUTATHIONYL-HYDROQUINONE REDUCTASE"/>
    <property type="match status" value="1"/>
</dbReference>
<proteinExistence type="predicted"/>
<name>A0A6A6TP22_9PLEO</name>
<dbReference type="PIRSF" id="PIRSF015753">
    <property type="entry name" value="GST"/>
    <property type="match status" value="1"/>
</dbReference>
<reference evidence="5" key="1">
    <citation type="journal article" date="2020" name="Stud. Mycol.">
        <title>101 Dothideomycetes genomes: a test case for predicting lifestyles and emergence of pathogens.</title>
        <authorList>
            <person name="Haridas S."/>
            <person name="Albert R."/>
            <person name="Binder M."/>
            <person name="Bloem J."/>
            <person name="Labutti K."/>
            <person name="Salamov A."/>
            <person name="Andreopoulos B."/>
            <person name="Baker S."/>
            <person name="Barry K."/>
            <person name="Bills G."/>
            <person name="Bluhm B."/>
            <person name="Cannon C."/>
            <person name="Castanera R."/>
            <person name="Culley D."/>
            <person name="Daum C."/>
            <person name="Ezra D."/>
            <person name="Gonzalez J."/>
            <person name="Henrissat B."/>
            <person name="Kuo A."/>
            <person name="Liang C."/>
            <person name="Lipzen A."/>
            <person name="Lutzoni F."/>
            <person name="Magnuson J."/>
            <person name="Mondo S."/>
            <person name="Nolan M."/>
            <person name="Ohm R."/>
            <person name="Pangilinan J."/>
            <person name="Park H.-J."/>
            <person name="Ramirez L."/>
            <person name="Alfaro M."/>
            <person name="Sun H."/>
            <person name="Tritt A."/>
            <person name="Yoshinaga Y."/>
            <person name="Zwiers L.-H."/>
            <person name="Turgeon B."/>
            <person name="Goodwin S."/>
            <person name="Spatafora J."/>
            <person name="Crous P."/>
            <person name="Grigoriev I."/>
        </authorList>
    </citation>
    <scope>NUCLEOTIDE SEQUENCE</scope>
    <source>
        <strain evidence="5">CBS 122681</strain>
    </source>
</reference>